<dbReference type="STRING" id="2903.R1EJM7"/>
<proteinExistence type="inferred from homology"/>
<name>A0A0D3JI36_EMIH1</name>
<evidence type="ECO:0000313" key="7">
    <source>
        <dbReference type="EnsemblProtists" id="EOD23171"/>
    </source>
</evidence>
<evidence type="ECO:0000256" key="1">
    <source>
        <dbReference type="ARBA" id="ARBA00001947"/>
    </source>
</evidence>
<dbReference type="GO" id="GO:0005829">
    <property type="term" value="C:cytosol"/>
    <property type="evidence" value="ECO:0007669"/>
    <property type="project" value="TreeGrafter"/>
</dbReference>
<evidence type="ECO:0000256" key="2">
    <source>
        <dbReference type="ARBA" id="ARBA00004940"/>
    </source>
</evidence>
<dbReference type="CDD" id="cd06572">
    <property type="entry name" value="Histidinol_dh"/>
    <property type="match status" value="1"/>
</dbReference>
<accession>A0A0D3JI36</accession>
<protein>
    <recommendedName>
        <fullName evidence="9">Histidinol dehydrogenase</fullName>
    </recommendedName>
</protein>
<dbReference type="PRINTS" id="PR00083">
    <property type="entry name" value="HOLDHDRGNASE"/>
</dbReference>
<keyword evidence="4" id="KW-0862">Zinc</keyword>
<dbReference type="HOGENOM" id="CLU_006732_3_3_1"/>
<keyword evidence="3" id="KW-0479">Metal-binding</keyword>
<dbReference type="PaxDb" id="2903-EOD23171"/>
<evidence type="ECO:0008006" key="9">
    <source>
        <dbReference type="Google" id="ProtNLM"/>
    </source>
</evidence>
<dbReference type="InterPro" id="IPR012131">
    <property type="entry name" value="Hstdl_DH"/>
</dbReference>
<dbReference type="GO" id="GO:0046872">
    <property type="term" value="F:metal ion binding"/>
    <property type="evidence" value="ECO:0007669"/>
    <property type="project" value="UniProtKB-KW"/>
</dbReference>
<dbReference type="Gene3D" id="3.40.50.1980">
    <property type="entry name" value="Nitrogenase molybdenum iron protein domain"/>
    <property type="match status" value="2"/>
</dbReference>
<dbReference type="InterPro" id="IPR016161">
    <property type="entry name" value="Ald_DH/histidinol_DH"/>
</dbReference>
<sequence>MAGVSPQQREDIAFAQDNVRRFAELQRASLSDIEAEVKPGVFLGHKNLPMRNVLCYVPGGKFPMIASAHMSVLTAKVAGCDRVVACTPPMPGTGEVPTLTVAAMHMAGADEIWIMGGVHAIGAAVHGTERLAPVDFVVGPGNAYVAEAKRQLFGKVGIDLIAGPTETLLLCDDSVDAELCATDLLGQAEHGYNSPAVMVTTSERLAHATCAEVERQLLTLPTAETASASWRDYGEVIVVEDDAQMLEVAEQICSEHVQVMHRDWRYFLDNMRNYGALFLGEETNVSYGDKVIGTNHTLPTNHAGRYTGGLWVGKFIKTHTYQYITDKAASVEIGEYCSRLCDYEHFAGHGEQARIRVRRWKKE</sequence>
<keyword evidence="5" id="KW-0560">Oxidoreductase</keyword>
<evidence type="ECO:0000256" key="5">
    <source>
        <dbReference type="ARBA" id="ARBA00023002"/>
    </source>
</evidence>
<dbReference type="Gene3D" id="1.20.5.1300">
    <property type="match status" value="1"/>
</dbReference>
<dbReference type="PANTHER" id="PTHR21256">
    <property type="entry name" value="HISTIDINOL DEHYDROGENASE HDH"/>
    <property type="match status" value="1"/>
</dbReference>
<dbReference type="InterPro" id="IPR001692">
    <property type="entry name" value="Histidinol_DH_CS"/>
</dbReference>
<dbReference type="GO" id="GO:0000105">
    <property type="term" value="P:L-histidine biosynthetic process"/>
    <property type="evidence" value="ECO:0007669"/>
    <property type="project" value="UniProtKB-ARBA"/>
</dbReference>
<dbReference type="RefSeq" id="XP_005775600.1">
    <property type="nucleotide sequence ID" value="XM_005775543.1"/>
</dbReference>
<dbReference type="SUPFAM" id="SSF53720">
    <property type="entry name" value="ALDH-like"/>
    <property type="match status" value="1"/>
</dbReference>
<evidence type="ECO:0000256" key="6">
    <source>
        <dbReference type="RuleBase" id="RU004175"/>
    </source>
</evidence>
<reference evidence="8" key="1">
    <citation type="journal article" date="2013" name="Nature">
        <title>Pan genome of the phytoplankton Emiliania underpins its global distribution.</title>
        <authorList>
            <person name="Read B.A."/>
            <person name="Kegel J."/>
            <person name="Klute M.J."/>
            <person name="Kuo A."/>
            <person name="Lefebvre S.C."/>
            <person name="Maumus F."/>
            <person name="Mayer C."/>
            <person name="Miller J."/>
            <person name="Monier A."/>
            <person name="Salamov A."/>
            <person name="Young J."/>
            <person name="Aguilar M."/>
            <person name="Claverie J.M."/>
            <person name="Frickenhaus S."/>
            <person name="Gonzalez K."/>
            <person name="Herman E.K."/>
            <person name="Lin Y.C."/>
            <person name="Napier J."/>
            <person name="Ogata H."/>
            <person name="Sarno A.F."/>
            <person name="Shmutz J."/>
            <person name="Schroeder D."/>
            <person name="de Vargas C."/>
            <person name="Verret F."/>
            <person name="von Dassow P."/>
            <person name="Valentin K."/>
            <person name="Van de Peer Y."/>
            <person name="Wheeler G."/>
            <person name="Dacks J.B."/>
            <person name="Delwiche C.F."/>
            <person name="Dyhrman S.T."/>
            <person name="Glockner G."/>
            <person name="John U."/>
            <person name="Richards T."/>
            <person name="Worden A.Z."/>
            <person name="Zhang X."/>
            <person name="Grigoriev I.V."/>
            <person name="Allen A.E."/>
            <person name="Bidle K."/>
            <person name="Borodovsky M."/>
            <person name="Bowler C."/>
            <person name="Brownlee C."/>
            <person name="Cock J.M."/>
            <person name="Elias M."/>
            <person name="Gladyshev V.N."/>
            <person name="Groth M."/>
            <person name="Guda C."/>
            <person name="Hadaegh A."/>
            <person name="Iglesias-Rodriguez M.D."/>
            <person name="Jenkins J."/>
            <person name="Jones B.M."/>
            <person name="Lawson T."/>
            <person name="Leese F."/>
            <person name="Lindquist E."/>
            <person name="Lobanov A."/>
            <person name="Lomsadze A."/>
            <person name="Malik S.B."/>
            <person name="Marsh M.E."/>
            <person name="Mackinder L."/>
            <person name="Mock T."/>
            <person name="Mueller-Roeber B."/>
            <person name="Pagarete A."/>
            <person name="Parker M."/>
            <person name="Probert I."/>
            <person name="Quesneville H."/>
            <person name="Raines C."/>
            <person name="Rensing S.A."/>
            <person name="Riano-Pachon D.M."/>
            <person name="Richier S."/>
            <person name="Rokitta S."/>
            <person name="Shiraiwa Y."/>
            <person name="Soanes D.M."/>
            <person name="van der Giezen M."/>
            <person name="Wahlund T.M."/>
            <person name="Williams B."/>
            <person name="Wilson W."/>
            <person name="Wolfe G."/>
            <person name="Wurch L.L."/>
        </authorList>
    </citation>
    <scope>NUCLEOTIDE SEQUENCE</scope>
</reference>
<reference evidence="7" key="2">
    <citation type="submission" date="2024-10" db="UniProtKB">
        <authorList>
            <consortium name="EnsemblProtists"/>
        </authorList>
    </citation>
    <scope>IDENTIFICATION</scope>
</reference>
<evidence type="ECO:0000256" key="3">
    <source>
        <dbReference type="ARBA" id="ARBA00022723"/>
    </source>
</evidence>
<dbReference type="PROSITE" id="PS00611">
    <property type="entry name" value="HISOL_DEHYDROGENASE"/>
    <property type="match status" value="1"/>
</dbReference>
<keyword evidence="8" id="KW-1185">Reference proteome</keyword>
<comment type="pathway">
    <text evidence="2">Amino-acid biosynthesis; L-histidine biosynthesis; L-histidine from 5-phospho-alpha-D-ribose 1-diphosphate: step 9/9.</text>
</comment>
<dbReference type="GeneID" id="17268718"/>
<comment type="similarity">
    <text evidence="6">Belongs to the histidinol dehydrogenase family.</text>
</comment>
<dbReference type="eggNOG" id="KOG2697">
    <property type="taxonomic scope" value="Eukaryota"/>
</dbReference>
<dbReference type="GO" id="GO:0051287">
    <property type="term" value="F:NAD binding"/>
    <property type="evidence" value="ECO:0007669"/>
    <property type="project" value="InterPro"/>
</dbReference>
<dbReference type="OMA" id="MTDRDDW"/>
<dbReference type="GO" id="GO:0004399">
    <property type="term" value="F:histidinol dehydrogenase activity"/>
    <property type="evidence" value="ECO:0007669"/>
    <property type="project" value="TreeGrafter"/>
</dbReference>
<dbReference type="Proteomes" id="UP000013827">
    <property type="component" value="Unassembled WGS sequence"/>
</dbReference>
<evidence type="ECO:0000256" key="4">
    <source>
        <dbReference type="ARBA" id="ARBA00022833"/>
    </source>
</evidence>
<dbReference type="EnsemblProtists" id="EOD23171">
    <property type="protein sequence ID" value="EOD23171"/>
    <property type="gene ID" value="EMIHUDRAFT_195803"/>
</dbReference>
<evidence type="ECO:0000313" key="8">
    <source>
        <dbReference type="Proteomes" id="UP000013827"/>
    </source>
</evidence>
<dbReference type="KEGG" id="ehx:EMIHUDRAFT_195803"/>
<dbReference type="NCBIfam" id="TIGR00069">
    <property type="entry name" value="hisD"/>
    <property type="match status" value="1"/>
</dbReference>
<comment type="cofactor">
    <cofactor evidence="1">
        <name>Zn(2+)</name>
        <dbReference type="ChEBI" id="CHEBI:29105"/>
    </cofactor>
</comment>
<dbReference type="PANTHER" id="PTHR21256:SF14">
    <property type="entry name" value="HISTIDINOL DEHYDROGENASE"/>
    <property type="match status" value="1"/>
</dbReference>
<dbReference type="AlphaFoldDB" id="A0A0D3JI36"/>
<dbReference type="FunFam" id="3.40.50.1980:FF:000001">
    <property type="entry name" value="Histidinol dehydrogenase"/>
    <property type="match status" value="1"/>
</dbReference>
<organism evidence="7 8">
    <name type="scientific">Emiliania huxleyi (strain CCMP1516)</name>
    <dbReference type="NCBI Taxonomy" id="280463"/>
    <lineage>
        <taxon>Eukaryota</taxon>
        <taxon>Haptista</taxon>
        <taxon>Haptophyta</taxon>
        <taxon>Prymnesiophyceae</taxon>
        <taxon>Isochrysidales</taxon>
        <taxon>Noelaerhabdaceae</taxon>
        <taxon>Emiliania</taxon>
    </lineage>
</organism>
<dbReference type="Pfam" id="PF00815">
    <property type="entry name" value="Histidinol_dh"/>
    <property type="match status" value="1"/>
</dbReference>
<dbReference type="UniPathway" id="UPA00031">
    <property type="reaction ID" value="UER00014"/>
</dbReference>